<dbReference type="OrthoDB" id="9838382at2759"/>
<dbReference type="PANTHER" id="PTHR47535:SF9">
    <property type="entry name" value="CALPONIN-HOMOLOGY (CH) DOMAIN-CONTAINING PROTEIN"/>
    <property type="match status" value="1"/>
</dbReference>
<name>A0A4Z2EK92_9TELE</name>
<feature type="compositionally biased region" description="Gly residues" evidence="9">
    <location>
        <begin position="51"/>
        <end position="71"/>
    </location>
</feature>
<comment type="similarity">
    <text evidence="1">Belongs to the nesprin family.</text>
</comment>
<sequence length="350" mass="36268">MRRLRESWLSLTTTSLHLHRLLDVSTGSSPGAGGPRGQGGRLRVTSAGTSSGSGGAGGAGGGREGGAGGLGLLSPAGRGAEPAGPPFGGDHVDSSAWRVLSSQREATGSTDGDAPPGGGASLASQPGDGEGLGRSSGGGEEAGGGLSPGGGAFMLFRRDRTKRPPTPTHHPAGSTGDHQTRRRDFEAWLSRENSLLSGVSSSKGAALSAKEVQTQQDTLKVSPDPTGPPQGVSAVPLQALRAGLGWGQDRFQLLLQESPGGEDVSLEELRYRWMLYKSKLKDVGDLRARAKKPGLCQRVCRLALPLWLLLLALLLLAFLLPFMDGSSCSLSNNYARSFSVMLRYEAPPPT</sequence>
<comment type="subcellular location">
    <subcellularLocation>
        <location evidence="7">Nucleus outer membrane</location>
        <topology evidence="7">Single-pass type IV membrane protein</topology>
    </subcellularLocation>
</comment>
<evidence type="ECO:0000256" key="10">
    <source>
        <dbReference type="SAM" id="Phobius"/>
    </source>
</evidence>
<dbReference type="InterPro" id="IPR012315">
    <property type="entry name" value="KASH"/>
</dbReference>
<evidence type="ECO:0000256" key="3">
    <source>
        <dbReference type="ARBA" id="ARBA00022737"/>
    </source>
</evidence>
<accession>A0A4Z2EK92</accession>
<feature type="topological domain" description="Perinuclear space" evidence="8">
    <location>
        <begin position="323"/>
        <end position="350"/>
    </location>
</feature>
<reference evidence="12 13" key="1">
    <citation type="submission" date="2019-03" db="EMBL/GenBank/DDBJ databases">
        <title>First draft genome of Liparis tanakae, snailfish: a comprehensive survey of snailfish specific genes.</title>
        <authorList>
            <person name="Kim W."/>
            <person name="Song I."/>
            <person name="Jeong J.-H."/>
            <person name="Kim D."/>
            <person name="Kim S."/>
            <person name="Ryu S."/>
            <person name="Song J.Y."/>
            <person name="Lee S.K."/>
        </authorList>
    </citation>
    <scope>NUCLEOTIDE SEQUENCE [LARGE SCALE GENOMIC DNA]</scope>
    <source>
        <tissue evidence="12">Muscle</tissue>
    </source>
</reference>
<feature type="domain" description="KASH" evidence="11">
    <location>
        <begin position="293"/>
        <end position="350"/>
    </location>
</feature>
<dbReference type="GO" id="GO:0005737">
    <property type="term" value="C:cytoplasm"/>
    <property type="evidence" value="ECO:0007669"/>
    <property type="project" value="TreeGrafter"/>
</dbReference>
<keyword evidence="2 8" id="KW-0812">Transmembrane</keyword>
<keyword evidence="5 8" id="KW-0472">Membrane</keyword>
<evidence type="ECO:0000256" key="8">
    <source>
        <dbReference type="PROSITE-ProRule" id="PRU00385"/>
    </source>
</evidence>
<protein>
    <submittedName>
        <fullName evidence="12">Nesprin-3</fullName>
    </submittedName>
</protein>
<evidence type="ECO:0000256" key="7">
    <source>
        <dbReference type="ARBA" id="ARBA00046312"/>
    </source>
</evidence>
<keyword evidence="6" id="KW-0539">Nucleus</keyword>
<dbReference type="GO" id="GO:0034993">
    <property type="term" value="C:meiotic nuclear membrane microtubule tethering complex"/>
    <property type="evidence" value="ECO:0007669"/>
    <property type="project" value="TreeGrafter"/>
</dbReference>
<feature type="compositionally biased region" description="Low complexity" evidence="9">
    <location>
        <begin position="72"/>
        <end position="82"/>
    </location>
</feature>
<feature type="compositionally biased region" description="Gly residues" evidence="9">
    <location>
        <begin position="128"/>
        <end position="152"/>
    </location>
</feature>
<dbReference type="Pfam" id="PF25804">
    <property type="entry name" value="SYNE3"/>
    <property type="match status" value="1"/>
</dbReference>
<proteinExistence type="inferred from homology"/>
<keyword evidence="4 10" id="KW-1133">Transmembrane helix</keyword>
<evidence type="ECO:0000256" key="6">
    <source>
        <dbReference type="ARBA" id="ARBA00023242"/>
    </source>
</evidence>
<dbReference type="PROSITE" id="PS51049">
    <property type="entry name" value="KASH"/>
    <property type="match status" value="1"/>
</dbReference>
<feature type="region of interest" description="Disordered" evidence="9">
    <location>
        <begin position="24"/>
        <end position="181"/>
    </location>
</feature>
<dbReference type="InterPro" id="IPR057933">
    <property type="entry name" value="SYNE3_dom"/>
</dbReference>
<evidence type="ECO:0000256" key="9">
    <source>
        <dbReference type="SAM" id="MobiDB-lite"/>
    </source>
</evidence>
<gene>
    <name evidence="12" type="primary">Syne3_0</name>
    <name evidence="12" type="ORF">EYF80_060566</name>
</gene>
<evidence type="ECO:0000256" key="2">
    <source>
        <dbReference type="ARBA" id="ARBA00022692"/>
    </source>
</evidence>
<dbReference type="PANTHER" id="PTHR47535">
    <property type="entry name" value="MUSCLE-SPECIFIC PROTEIN 300 KDA, ISOFORM G"/>
    <property type="match status" value="1"/>
</dbReference>
<evidence type="ECO:0000313" key="12">
    <source>
        <dbReference type="EMBL" id="TNN29286.1"/>
    </source>
</evidence>
<feature type="compositionally biased region" description="Gly residues" evidence="9">
    <location>
        <begin position="30"/>
        <end position="40"/>
    </location>
</feature>
<dbReference type="Proteomes" id="UP000314294">
    <property type="component" value="Unassembled WGS sequence"/>
</dbReference>
<keyword evidence="3" id="KW-0677">Repeat</keyword>
<feature type="topological domain" description="Cytoplasmic" evidence="8">
    <location>
        <begin position="1"/>
        <end position="301"/>
    </location>
</feature>
<dbReference type="GO" id="GO:0051015">
    <property type="term" value="F:actin filament binding"/>
    <property type="evidence" value="ECO:0007669"/>
    <property type="project" value="TreeGrafter"/>
</dbReference>
<dbReference type="InterPro" id="IPR052403">
    <property type="entry name" value="LINC-complex_assoc"/>
</dbReference>
<evidence type="ECO:0000256" key="4">
    <source>
        <dbReference type="ARBA" id="ARBA00022989"/>
    </source>
</evidence>
<comment type="caution">
    <text evidence="12">The sequence shown here is derived from an EMBL/GenBank/DDBJ whole genome shotgun (WGS) entry which is preliminary data.</text>
</comment>
<organism evidence="12 13">
    <name type="scientific">Liparis tanakae</name>
    <name type="common">Tanaka's snailfish</name>
    <dbReference type="NCBI Taxonomy" id="230148"/>
    <lineage>
        <taxon>Eukaryota</taxon>
        <taxon>Metazoa</taxon>
        <taxon>Chordata</taxon>
        <taxon>Craniata</taxon>
        <taxon>Vertebrata</taxon>
        <taxon>Euteleostomi</taxon>
        <taxon>Actinopterygii</taxon>
        <taxon>Neopterygii</taxon>
        <taxon>Teleostei</taxon>
        <taxon>Neoteleostei</taxon>
        <taxon>Acanthomorphata</taxon>
        <taxon>Eupercaria</taxon>
        <taxon>Perciformes</taxon>
        <taxon>Cottioidei</taxon>
        <taxon>Cottales</taxon>
        <taxon>Liparidae</taxon>
        <taxon>Liparis</taxon>
    </lineage>
</organism>
<feature type="compositionally biased region" description="Polar residues" evidence="9">
    <location>
        <begin position="100"/>
        <end position="110"/>
    </location>
</feature>
<feature type="transmembrane region" description="Helical" evidence="10">
    <location>
        <begin position="299"/>
        <end position="323"/>
    </location>
</feature>
<dbReference type="GO" id="GO:0007097">
    <property type="term" value="P:nuclear migration"/>
    <property type="evidence" value="ECO:0007669"/>
    <property type="project" value="TreeGrafter"/>
</dbReference>
<evidence type="ECO:0000313" key="13">
    <source>
        <dbReference type="Proteomes" id="UP000314294"/>
    </source>
</evidence>
<dbReference type="AlphaFoldDB" id="A0A4Z2EK92"/>
<dbReference type="EMBL" id="SRLO01005828">
    <property type="protein sequence ID" value="TNN29286.1"/>
    <property type="molecule type" value="Genomic_DNA"/>
</dbReference>
<evidence type="ECO:0000256" key="1">
    <source>
        <dbReference type="ARBA" id="ARBA00008619"/>
    </source>
</evidence>
<dbReference type="SMART" id="SM01249">
    <property type="entry name" value="KASH"/>
    <property type="match status" value="1"/>
</dbReference>
<evidence type="ECO:0000259" key="11">
    <source>
        <dbReference type="PROSITE" id="PS51049"/>
    </source>
</evidence>
<keyword evidence="13" id="KW-1185">Reference proteome</keyword>
<dbReference type="Pfam" id="PF10541">
    <property type="entry name" value="KASH"/>
    <property type="match status" value="1"/>
</dbReference>
<dbReference type="GO" id="GO:0005640">
    <property type="term" value="C:nuclear outer membrane"/>
    <property type="evidence" value="ECO:0007669"/>
    <property type="project" value="UniProtKB-SubCell"/>
</dbReference>
<evidence type="ECO:0000256" key="5">
    <source>
        <dbReference type="ARBA" id="ARBA00023136"/>
    </source>
</evidence>